<evidence type="ECO:0000313" key="2">
    <source>
        <dbReference type="EMBL" id="ORZ15086.1"/>
    </source>
</evidence>
<evidence type="ECO:0000313" key="3">
    <source>
        <dbReference type="Proteomes" id="UP000193560"/>
    </source>
</evidence>
<proteinExistence type="predicted"/>
<feature type="transmembrane region" description="Helical" evidence="1">
    <location>
        <begin position="41"/>
        <end position="60"/>
    </location>
</feature>
<dbReference type="EMBL" id="MCGE01000013">
    <property type="protein sequence ID" value="ORZ15086.1"/>
    <property type="molecule type" value="Genomic_DNA"/>
</dbReference>
<keyword evidence="1" id="KW-1133">Transmembrane helix</keyword>
<dbReference type="AlphaFoldDB" id="A0A1X2IEG2"/>
<reference evidence="2 3" key="1">
    <citation type="submission" date="2016-07" db="EMBL/GenBank/DDBJ databases">
        <title>Pervasive Adenine N6-methylation of Active Genes in Fungi.</title>
        <authorList>
            <consortium name="DOE Joint Genome Institute"/>
            <person name="Mondo S.J."/>
            <person name="Dannebaum R.O."/>
            <person name="Kuo R.C."/>
            <person name="Labutti K."/>
            <person name="Haridas S."/>
            <person name="Kuo A."/>
            <person name="Salamov A."/>
            <person name="Ahrendt S.R."/>
            <person name="Lipzen A."/>
            <person name="Sullivan W."/>
            <person name="Andreopoulos W.B."/>
            <person name="Clum A."/>
            <person name="Lindquist E."/>
            <person name="Daum C."/>
            <person name="Ramamoorthy G.K."/>
            <person name="Gryganskyi A."/>
            <person name="Culley D."/>
            <person name="Magnuson J.K."/>
            <person name="James T.Y."/>
            <person name="O'Malley M.A."/>
            <person name="Stajich J.E."/>
            <person name="Spatafora J.W."/>
            <person name="Visel A."/>
            <person name="Grigoriev I.V."/>
        </authorList>
    </citation>
    <scope>NUCLEOTIDE SEQUENCE [LARGE SCALE GENOMIC DNA]</scope>
    <source>
        <strain evidence="2 3">NRRL 1336</strain>
    </source>
</reference>
<keyword evidence="1" id="KW-0472">Membrane</keyword>
<sequence length="147" mass="17199">MRKHTISYMLLQEKKLLDMYKNKREVCRLILLIVRKLPFMYLLKELIFTYSLATALLLSFKKGMLCGLYCISSVHNELPSSTLVGRSRTARHHEAQKTKYSSLNILFEICPTVPTLDVHLYRRWRYITSYIILNGLQMNAYCCPNGS</sequence>
<keyword evidence="1" id="KW-0812">Transmembrane</keyword>
<name>A0A1X2IEG2_9FUNG</name>
<accession>A0A1X2IEG2</accession>
<organism evidence="2 3">
    <name type="scientific">Absidia repens</name>
    <dbReference type="NCBI Taxonomy" id="90262"/>
    <lineage>
        <taxon>Eukaryota</taxon>
        <taxon>Fungi</taxon>
        <taxon>Fungi incertae sedis</taxon>
        <taxon>Mucoromycota</taxon>
        <taxon>Mucoromycotina</taxon>
        <taxon>Mucoromycetes</taxon>
        <taxon>Mucorales</taxon>
        <taxon>Cunninghamellaceae</taxon>
        <taxon>Absidia</taxon>
    </lineage>
</organism>
<evidence type="ECO:0000256" key="1">
    <source>
        <dbReference type="SAM" id="Phobius"/>
    </source>
</evidence>
<dbReference type="Proteomes" id="UP000193560">
    <property type="component" value="Unassembled WGS sequence"/>
</dbReference>
<protein>
    <submittedName>
        <fullName evidence="2">Uncharacterized protein</fullName>
    </submittedName>
</protein>
<comment type="caution">
    <text evidence="2">The sequence shown here is derived from an EMBL/GenBank/DDBJ whole genome shotgun (WGS) entry which is preliminary data.</text>
</comment>
<keyword evidence="3" id="KW-1185">Reference proteome</keyword>
<gene>
    <name evidence="2" type="ORF">BCR42DRAFT_392987</name>
</gene>